<keyword evidence="2" id="KW-1185">Reference proteome</keyword>
<dbReference type="AlphaFoldDB" id="A0A6P5F9M3"/>
<feature type="transmembrane region" description="Helical" evidence="1">
    <location>
        <begin position="7"/>
        <end position="30"/>
    </location>
</feature>
<accession>A0A6P5F9M3</accession>
<gene>
    <name evidence="3" type="primary">LOC109712920</name>
</gene>
<dbReference type="RefSeq" id="XP_020092317.1">
    <property type="nucleotide sequence ID" value="XM_020236728.1"/>
</dbReference>
<evidence type="ECO:0000256" key="1">
    <source>
        <dbReference type="SAM" id="Phobius"/>
    </source>
</evidence>
<keyword evidence="1" id="KW-1133">Transmembrane helix</keyword>
<proteinExistence type="predicted"/>
<name>A0A6P5F9M3_ANACO</name>
<dbReference type="GeneID" id="109712920"/>
<reference evidence="3" key="2">
    <citation type="submission" date="2025-08" db="UniProtKB">
        <authorList>
            <consortium name="RefSeq"/>
        </authorList>
    </citation>
    <scope>IDENTIFICATION</scope>
    <source>
        <tissue evidence="3">Leaf</tissue>
    </source>
</reference>
<keyword evidence="1" id="KW-0812">Transmembrane</keyword>
<evidence type="ECO:0000313" key="2">
    <source>
        <dbReference type="Proteomes" id="UP000515123"/>
    </source>
</evidence>
<evidence type="ECO:0000313" key="3">
    <source>
        <dbReference type="RefSeq" id="XP_020092317.1"/>
    </source>
</evidence>
<sequence length="101" mass="11791">MSLFFTLISYIFVVFSPLFFLFLGVGSNSFMGDDDRELKHEAVARAADFACTLMQISFLFRAQNSTTQFRFQVAEFYRNRAYLLLLSWKLTSTSLEAVFYY</sequence>
<reference evidence="2" key="1">
    <citation type="journal article" date="2015" name="Nat. Genet.">
        <title>The pineapple genome and the evolution of CAM photosynthesis.</title>
        <authorList>
            <person name="Ming R."/>
            <person name="VanBuren R."/>
            <person name="Wai C.M."/>
            <person name="Tang H."/>
            <person name="Schatz M.C."/>
            <person name="Bowers J.E."/>
            <person name="Lyons E."/>
            <person name="Wang M.L."/>
            <person name="Chen J."/>
            <person name="Biggers E."/>
            <person name="Zhang J."/>
            <person name="Huang L."/>
            <person name="Zhang L."/>
            <person name="Miao W."/>
            <person name="Zhang J."/>
            <person name="Ye Z."/>
            <person name="Miao C."/>
            <person name="Lin Z."/>
            <person name="Wang H."/>
            <person name="Zhou H."/>
            <person name="Yim W.C."/>
            <person name="Priest H.D."/>
            <person name="Zheng C."/>
            <person name="Woodhouse M."/>
            <person name="Edger P.P."/>
            <person name="Guyot R."/>
            <person name="Guo H.B."/>
            <person name="Guo H."/>
            <person name="Zheng G."/>
            <person name="Singh R."/>
            <person name="Sharma A."/>
            <person name="Min X."/>
            <person name="Zheng Y."/>
            <person name="Lee H."/>
            <person name="Gurtowski J."/>
            <person name="Sedlazeck F.J."/>
            <person name="Harkess A."/>
            <person name="McKain M.R."/>
            <person name="Liao Z."/>
            <person name="Fang J."/>
            <person name="Liu J."/>
            <person name="Zhang X."/>
            <person name="Zhang Q."/>
            <person name="Hu W."/>
            <person name="Qin Y."/>
            <person name="Wang K."/>
            <person name="Chen L.Y."/>
            <person name="Shirley N."/>
            <person name="Lin Y.R."/>
            <person name="Liu L.Y."/>
            <person name="Hernandez A.G."/>
            <person name="Wright C.L."/>
            <person name="Bulone V."/>
            <person name="Tuskan G.A."/>
            <person name="Heath K."/>
            <person name="Zee F."/>
            <person name="Moore P.H."/>
            <person name="Sunkar R."/>
            <person name="Leebens-Mack J.H."/>
            <person name="Mockler T."/>
            <person name="Bennetzen J.L."/>
            <person name="Freeling M."/>
            <person name="Sankoff D."/>
            <person name="Paterson A.H."/>
            <person name="Zhu X."/>
            <person name="Yang X."/>
            <person name="Smith J.A."/>
            <person name="Cushman J.C."/>
            <person name="Paull R.E."/>
            <person name="Yu Q."/>
        </authorList>
    </citation>
    <scope>NUCLEOTIDE SEQUENCE [LARGE SCALE GENOMIC DNA]</scope>
    <source>
        <strain evidence="2">cv. F153</strain>
    </source>
</reference>
<keyword evidence="1" id="KW-0472">Membrane</keyword>
<dbReference type="Proteomes" id="UP000515123">
    <property type="component" value="Linkage group 7"/>
</dbReference>
<protein>
    <submittedName>
        <fullName evidence="3">Uncharacterized protein LOC109712920 isoform X2</fullName>
    </submittedName>
</protein>
<organism evidence="2 3">
    <name type="scientific">Ananas comosus</name>
    <name type="common">Pineapple</name>
    <name type="synonym">Ananas ananas</name>
    <dbReference type="NCBI Taxonomy" id="4615"/>
    <lineage>
        <taxon>Eukaryota</taxon>
        <taxon>Viridiplantae</taxon>
        <taxon>Streptophyta</taxon>
        <taxon>Embryophyta</taxon>
        <taxon>Tracheophyta</taxon>
        <taxon>Spermatophyta</taxon>
        <taxon>Magnoliopsida</taxon>
        <taxon>Liliopsida</taxon>
        <taxon>Poales</taxon>
        <taxon>Bromeliaceae</taxon>
        <taxon>Bromelioideae</taxon>
        <taxon>Ananas</taxon>
    </lineage>
</organism>